<keyword evidence="2" id="KW-1185">Reference proteome</keyword>
<gene>
    <name evidence="1" type="ORF">SAMN06265339_0194</name>
</gene>
<dbReference type="Proteomes" id="UP001157911">
    <property type="component" value="Unassembled WGS sequence"/>
</dbReference>
<protein>
    <submittedName>
        <fullName evidence="1">Uncharacterized protein</fullName>
    </submittedName>
</protein>
<dbReference type="EMBL" id="FXUB01000001">
    <property type="protein sequence ID" value="SMP04283.1"/>
    <property type="molecule type" value="Genomic_DNA"/>
</dbReference>
<sequence>MIDRVNQNYSQDYLQQMHQYRHRYKKGLGQVMQQLTPDQRQQISSALQNLPQDLRAEAKNQILQLDLSSISPDQLFTSVMDIISSVASSQTSESSVSVYA</sequence>
<organism evidence="1 2">
    <name type="scientific">Desulfurobacterium pacificum</name>
    <dbReference type="NCBI Taxonomy" id="240166"/>
    <lineage>
        <taxon>Bacteria</taxon>
        <taxon>Pseudomonadati</taxon>
        <taxon>Aquificota</taxon>
        <taxon>Aquificia</taxon>
        <taxon>Desulfurobacteriales</taxon>
        <taxon>Desulfurobacteriaceae</taxon>
        <taxon>Desulfurobacterium</taxon>
    </lineage>
</organism>
<name>A0ABY1N9U1_9BACT</name>
<accession>A0ABY1N9U1</accession>
<evidence type="ECO:0000313" key="1">
    <source>
        <dbReference type="EMBL" id="SMP04283.1"/>
    </source>
</evidence>
<evidence type="ECO:0000313" key="2">
    <source>
        <dbReference type="Proteomes" id="UP001157911"/>
    </source>
</evidence>
<reference evidence="1 2" key="1">
    <citation type="submission" date="2017-05" db="EMBL/GenBank/DDBJ databases">
        <authorList>
            <person name="Varghese N."/>
            <person name="Submissions S."/>
        </authorList>
    </citation>
    <scope>NUCLEOTIDE SEQUENCE [LARGE SCALE GENOMIC DNA]</scope>
    <source>
        <strain evidence="1 2">DSM 15522</strain>
    </source>
</reference>
<proteinExistence type="predicted"/>
<dbReference type="RefSeq" id="WP_283399704.1">
    <property type="nucleotide sequence ID" value="NZ_FXUB01000001.1"/>
</dbReference>
<comment type="caution">
    <text evidence="1">The sequence shown here is derived from an EMBL/GenBank/DDBJ whole genome shotgun (WGS) entry which is preliminary data.</text>
</comment>